<evidence type="ECO:0000256" key="8">
    <source>
        <dbReference type="SAM" id="Phobius"/>
    </source>
</evidence>
<evidence type="ECO:0000256" key="7">
    <source>
        <dbReference type="ARBA" id="ARBA00023136"/>
    </source>
</evidence>
<dbReference type="EMBL" id="QTJX01000002">
    <property type="protein sequence ID" value="RDY59570.1"/>
    <property type="molecule type" value="Genomic_DNA"/>
</dbReference>
<keyword evidence="4 10" id="KW-0808">Transferase</keyword>
<evidence type="ECO:0000313" key="10">
    <source>
        <dbReference type="EMBL" id="RDY59570.1"/>
    </source>
</evidence>
<evidence type="ECO:0000313" key="11">
    <source>
        <dbReference type="Proteomes" id="UP000261828"/>
    </source>
</evidence>
<dbReference type="Proteomes" id="UP000261828">
    <property type="component" value="Unassembled WGS sequence"/>
</dbReference>
<reference evidence="10 11" key="1">
    <citation type="submission" date="2018-08" db="EMBL/GenBank/DDBJ databases">
        <title>Muricauda nanhaiensis sp. nov., isolated from seawater of the South China Sea.</title>
        <authorList>
            <person name="Dang Y."/>
        </authorList>
    </citation>
    <scope>NUCLEOTIDE SEQUENCE [LARGE SCALE GENOMIC DNA]</scope>
    <source>
        <strain evidence="10 11">SM1704</strain>
    </source>
</reference>
<comment type="caution">
    <text evidence="10">The sequence shown here is derived from an EMBL/GenBank/DDBJ whole genome shotgun (WGS) entry which is preliminary data.</text>
</comment>
<accession>A0A371JPY0</accession>
<proteinExistence type="predicted"/>
<dbReference type="InterPro" id="IPR038731">
    <property type="entry name" value="RgtA/B/C-like"/>
</dbReference>
<keyword evidence="5 8" id="KW-0812">Transmembrane</keyword>
<feature type="transmembrane region" description="Helical" evidence="8">
    <location>
        <begin position="267"/>
        <end position="286"/>
    </location>
</feature>
<evidence type="ECO:0000256" key="2">
    <source>
        <dbReference type="ARBA" id="ARBA00022475"/>
    </source>
</evidence>
<evidence type="ECO:0000259" key="9">
    <source>
        <dbReference type="Pfam" id="PF13231"/>
    </source>
</evidence>
<feature type="transmembrane region" description="Helical" evidence="8">
    <location>
        <begin position="30"/>
        <end position="48"/>
    </location>
</feature>
<feature type="domain" description="Glycosyltransferase RgtA/B/C/D-like" evidence="9">
    <location>
        <begin position="80"/>
        <end position="233"/>
    </location>
</feature>
<feature type="transmembrane region" description="Helical" evidence="8">
    <location>
        <begin position="173"/>
        <end position="188"/>
    </location>
</feature>
<gene>
    <name evidence="10" type="ORF">DX873_09345</name>
</gene>
<dbReference type="GO" id="GO:0005886">
    <property type="term" value="C:plasma membrane"/>
    <property type="evidence" value="ECO:0007669"/>
    <property type="project" value="UniProtKB-SubCell"/>
</dbReference>
<dbReference type="GO" id="GO:0009103">
    <property type="term" value="P:lipopolysaccharide biosynthetic process"/>
    <property type="evidence" value="ECO:0007669"/>
    <property type="project" value="UniProtKB-ARBA"/>
</dbReference>
<evidence type="ECO:0000256" key="1">
    <source>
        <dbReference type="ARBA" id="ARBA00004651"/>
    </source>
</evidence>
<dbReference type="RefSeq" id="WP_116184183.1">
    <property type="nucleotide sequence ID" value="NZ_QTJX01000002.1"/>
</dbReference>
<dbReference type="InterPro" id="IPR050297">
    <property type="entry name" value="LipidA_mod_glycosyltrf_83"/>
</dbReference>
<sequence>MVIAKNFILKVLKKTNFFHLSNYESLNWRTVFWVLLLIALFIRFPFFFRDYVDRDESTFIIMGQSWANGYLPYTQLWDLKPPITFLFFGIAIKLFGQSFIAIRLLGTIMVALTALFTYGVATKMSSKKIAFWCAIFCVFFQSLFGSLQGVMSEHICIFFFMAGVYVLFSKKHWAWYFVIGILFGFSVMSKLNMAYAVLFLGLYLLWNGFSERKYSATLGKLSLMGAGFVLLILLTALPYYLQETTSVWWTSIFKAPLAYSESKQHSLLKTLPAILVILGLLVAGFASKVIDYKSKQQQLLAIMVIGVSFSFMQAGKVNGHYLIQLYPFMLILIGIAIGKLPQPKKALNWVIAGVLALIPTEAYLEYANIINHKVEKGSFYNGEGIDVPNYILNQNLETKNIFFTEYHIGYWILGVHPPTKAATHPSNITREELFPYMNNPRKTGLEELRYILEVIKPKTLVARKGKKIFDKKLMDYNEYIDSYLENHYALEYTVGRGLIYQRLE</sequence>
<keyword evidence="11" id="KW-1185">Reference proteome</keyword>
<dbReference type="Pfam" id="PF13231">
    <property type="entry name" value="PMT_2"/>
    <property type="match status" value="1"/>
</dbReference>
<evidence type="ECO:0000256" key="6">
    <source>
        <dbReference type="ARBA" id="ARBA00022989"/>
    </source>
</evidence>
<dbReference type="PANTHER" id="PTHR33908">
    <property type="entry name" value="MANNOSYLTRANSFERASE YKCB-RELATED"/>
    <property type="match status" value="1"/>
</dbReference>
<keyword evidence="7 8" id="KW-0472">Membrane</keyword>
<evidence type="ECO:0000256" key="3">
    <source>
        <dbReference type="ARBA" id="ARBA00022676"/>
    </source>
</evidence>
<feature type="transmembrane region" description="Helical" evidence="8">
    <location>
        <begin position="129"/>
        <end position="145"/>
    </location>
</feature>
<organism evidence="10 11">
    <name type="scientific">Flagellimonas nanhaiensis</name>
    <dbReference type="NCBI Taxonomy" id="2292706"/>
    <lineage>
        <taxon>Bacteria</taxon>
        <taxon>Pseudomonadati</taxon>
        <taxon>Bacteroidota</taxon>
        <taxon>Flavobacteriia</taxon>
        <taxon>Flavobacteriales</taxon>
        <taxon>Flavobacteriaceae</taxon>
        <taxon>Flagellimonas</taxon>
    </lineage>
</organism>
<comment type="subcellular location">
    <subcellularLocation>
        <location evidence="1">Cell membrane</location>
        <topology evidence="1">Multi-pass membrane protein</topology>
    </subcellularLocation>
</comment>
<dbReference type="OrthoDB" id="345761at2"/>
<feature type="transmembrane region" description="Helical" evidence="8">
    <location>
        <begin position="85"/>
        <end position="117"/>
    </location>
</feature>
<dbReference type="GO" id="GO:0016763">
    <property type="term" value="F:pentosyltransferase activity"/>
    <property type="evidence" value="ECO:0007669"/>
    <property type="project" value="TreeGrafter"/>
</dbReference>
<keyword evidence="3" id="KW-0328">Glycosyltransferase</keyword>
<feature type="transmembrane region" description="Helical" evidence="8">
    <location>
        <begin position="221"/>
        <end position="241"/>
    </location>
</feature>
<protein>
    <submittedName>
        <fullName evidence="10">Phospholipid carrier-dependent glycosyltransferase</fullName>
    </submittedName>
</protein>
<dbReference type="PANTHER" id="PTHR33908:SF11">
    <property type="entry name" value="MEMBRANE PROTEIN"/>
    <property type="match status" value="1"/>
</dbReference>
<keyword evidence="2" id="KW-1003">Cell membrane</keyword>
<name>A0A371JPY0_9FLAO</name>
<keyword evidence="6 8" id="KW-1133">Transmembrane helix</keyword>
<evidence type="ECO:0000256" key="5">
    <source>
        <dbReference type="ARBA" id="ARBA00022692"/>
    </source>
</evidence>
<dbReference type="AlphaFoldDB" id="A0A371JPY0"/>
<evidence type="ECO:0000256" key="4">
    <source>
        <dbReference type="ARBA" id="ARBA00022679"/>
    </source>
</evidence>
<feature type="transmembrane region" description="Helical" evidence="8">
    <location>
        <begin position="347"/>
        <end position="364"/>
    </location>
</feature>
<feature type="transmembrane region" description="Helical" evidence="8">
    <location>
        <begin position="321"/>
        <end position="340"/>
    </location>
</feature>